<dbReference type="EMBL" id="BTGB01000009">
    <property type="protein sequence ID" value="GMM47825.1"/>
    <property type="molecule type" value="Genomic_DNA"/>
</dbReference>
<keyword evidence="5 8" id="KW-0648">Protein biosynthesis</keyword>
<protein>
    <recommendedName>
        <fullName evidence="8">Glutamyl-tRNA(Gln) amidotransferase subunit B, mitochondrial</fullName>
        <shortName evidence="8">Glu-AdT subunit B</shortName>
        <ecNumber evidence="8">6.3.5.-</ecNumber>
    </recommendedName>
</protein>
<evidence type="ECO:0000256" key="1">
    <source>
        <dbReference type="ARBA" id="ARBA00005306"/>
    </source>
</evidence>
<dbReference type="GO" id="GO:0070681">
    <property type="term" value="P:glutaminyl-tRNAGln biosynthesis via transamidation"/>
    <property type="evidence" value="ECO:0007669"/>
    <property type="project" value="UniProtKB-UniRule"/>
</dbReference>
<dbReference type="PANTHER" id="PTHR11659">
    <property type="entry name" value="GLUTAMYL-TRNA GLN AMIDOTRANSFERASE SUBUNIT B MITOCHONDRIAL AND PROKARYOTIC PET112-RELATED"/>
    <property type="match status" value="1"/>
</dbReference>
<evidence type="ECO:0000256" key="3">
    <source>
        <dbReference type="ARBA" id="ARBA00022741"/>
    </source>
</evidence>
<dbReference type="Pfam" id="PF02637">
    <property type="entry name" value="GatB_Yqey"/>
    <property type="match status" value="1"/>
</dbReference>
<dbReference type="Gene3D" id="1.10.10.410">
    <property type="match status" value="1"/>
</dbReference>
<evidence type="ECO:0000256" key="5">
    <source>
        <dbReference type="ARBA" id="ARBA00022917"/>
    </source>
</evidence>
<name>A0AAV5R8Z5_PICKL</name>
<dbReference type="InterPro" id="IPR003789">
    <property type="entry name" value="Asn/Gln_tRNA_amidoTrase-B-like"/>
</dbReference>
<evidence type="ECO:0000256" key="4">
    <source>
        <dbReference type="ARBA" id="ARBA00022840"/>
    </source>
</evidence>
<dbReference type="GO" id="GO:0050567">
    <property type="term" value="F:glutaminyl-tRNA synthase (glutamine-hydrolyzing) activity"/>
    <property type="evidence" value="ECO:0007669"/>
    <property type="project" value="UniProtKB-UniRule"/>
</dbReference>
<comment type="caution">
    <text evidence="10">The sequence shown here is derived from an EMBL/GenBank/DDBJ whole genome shotgun (WGS) entry which is preliminary data.</text>
</comment>
<proteinExistence type="inferred from homology"/>
<evidence type="ECO:0000313" key="10">
    <source>
        <dbReference type="EMBL" id="GMM47825.1"/>
    </source>
</evidence>
<comment type="similarity">
    <text evidence="1 8">Belongs to the GatB/GatE family. GatB subfamily.</text>
</comment>
<evidence type="ECO:0000313" key="11">
    <source>
        <dbReference type="Proteomes" id="UP001378960"/>
    </source>
</evidence>
<keyword evidence="11" id="KW-1185">Reference proteome</keyword>
<dbReference type="Pfam" id="PF02934">
    <property type="entry name" value="GatB_N"/>
    <property type="match status" value="1"/>
</dbReference>
<dbReference type="EC" id="6.3.5.-" evidence="8"/>
<gene>
    <name evidence="8" type="primary">PET112</name>
    <name evidence="10" type="ORF">DAPK24_044230</name>
</gene>
<dbReference type="SMART" id="SM00845">
    <property type="entry name" value="GatB_Yqey"/>
    <property type="match status" value="1"/>
</dbReference>
<dbReference type="GO" id="GO:0030956">
    <property type="term" value="C:glutamyl-tRNA(Gln) amidotransferase complex"/>
    <property type="evidence" value="ECO:0007669"/>
    <property type="project" value="UniProtKB-UniRule"/>
</dbReference>
<evidence type="ECO:0000256" key="8">
    <source>
        <dbReference type="HAMAP-Rule" id="MF_03147"/>
    </source>
</evidence>
<dbReference type="SUPFAM" id="SSF55931">
    <property type="entry name" value="Glutamine synthetase/guanido kinase"/>
    <property type="match status" value="1"/>
</dbReference>
<sequence>MFKVGLEIHTQLHTSKKLFSKSSIPSFISNNTFDDNTSNNNKNVSFQDLALPGTQPILTPNSLNYAIKLALSLNCKINKFSNFDRKHYFYGDQPLGYQITQHYNPIASNGQIKLFKRHNPKLSKDLLINIIQLQLEQDTGRSIYHSINSSNSFIDFNRSNISLIEMVTEPNFTNIEEIRSFLQYYIKLIQNLNISSGDLENGSIRVDVNINIPNHPRVEIKNLPTISSILNACKYESNRQYNILKEGLPIDNSIQTRGWDGKKTFHLRNKESNVDYRYVPDMELPILKISSDLINKIEKFEMPISTADKLDYLMNNYNLNIKDARILFNNDKLLNFYEICYKNSNDDPKSQKKLINWINHELLGSLTKSELEFNENIINVESFIELIKLVNNNKITNQNGKLLLLHLINNKDDQLKSIESLAIEFDMIITSQSIDNSTSIIIDNILNKYNDIVIEIKSTKPNKINYLLGQCMKELRGKVQPNIIMNELKKRLDI</sequence>
<reference evidence="10 11" key="1">
    <citation type="journal article" date="2023" name="Elife">
        <title>Identification of key yeast species and microbe-microbe interactions impacting larval growth of Drosophila in the wild.</title>
        <authorList>
            <person name="Mure A."/>
            <person name="Sugiura Y."/>
            <person name="Maeda R."/>
            <person name="Honda K."/>
            <person name="Sakurai N."/>
            <person name="Takahashi Y."/>
            <person name="Watada M."/>
            <person name="Katoh T."/>
            <person name="Gotoh A."/>
            <person name="Gotoh Y."/>
            <person name="Taniguchi I."/>
            <person name="Nakamura K."/>
            <person name="Hayashi T."/>
            <person name="Katayama T."/>
            <person name="Uemura T."/>
            <person name="Hattori Y."/>
        </authorList>
    </citation>
    <scope>NUCLEOTIDE SEQUENCE [LARGE SCALE GENOMIC DNA]</scope>
    <source>
        <strain evidence="10 11">PK-24</strain>
    </source>
</reference>
<dbReference type="InterPro" id="IPR014746">
    <property type="entry name" value="Gln_synth/guanido_kin_cat_dom"/>
</dbReference>
<evidence type="ECO:0000256" key="6">
    <source>
        <dbReference type="ARBA" id="ARBA00023128"/>
    </source>
</evidence>
<comment type="function">
    <text evidence="8">Allows the formation of correctly charged Gln-tRNA(Gln) through the transamidation of misacylated Glu-tRNA(Gln) in the mitochondria. The reaction takes place in the presence of glutamine and ATP through an activated gamma-phospho-Glu-tRNA(Gln).</text>
</comment>
<dbReference type="InterPro" id="IPR006075">
    <property type="entry name" value="Asn/Gln-tRNA_Trfase_suB/E_cat"/>
</dbReference>
<dbReference type="NCBIfam" id="TIGR00133">
    <property type="entry name" value="gatB"/>
    <property type="match status" value="1"/>
</dbReference>
<evidence type="ECO:0000259" key="9">
    <source>
        <dbReference type="SMART" id="SM00845"/>
    </source>
</evidence>
<dbReference type="InterPro" id="IPR017959">
    <property type="entry name" value="Asn/Gln-tRNA_amidoTrfase_suB/E"/>
</dbReference>
<organism evidence="10 11">
    <name type="scientific">Pichia kluyveri</name>
    <name type="common">Yeast</name>
    <dbReference type="NCBI Taxonomy" id="36015"/>
    <lineage>
        <taxon>Eukaryota</taxon>
        <taxon>Fungi</taxon>
        <taxon>Dikarya</taxon>
        <taxon>Ascomycota</taxon>
        <taxon>Saccharomycotina</taxon>
        <taxon>Pichiomycetes</taxon>
        <taxon>Pichiales</taxon>
        <taxon>Pichiaceae</taxon>
        <taxon>Pichia</taxon>
    </lineage>
</organism>
<keyword evidence="6 8" id="KW-0496">Mitochondrion</keyword>
<dbReference type="InterPro" id="IPR004413">
    <property type="entry name" value="GatB"/>
</dbReference>
<evidence type="ECO:0000256" key="2">
    <source>
        <dbReference type="ARBA" id="ARBA00022598"/>
    </source>
</evidence>
<dbReference type="InterPro" id="IPR018027">
    <property type="entry name" value="Asn/Gln_amidotransferase"/>
</dbReference>
<keyword evidence="2 8" id="KW-0436">Ligase</keyword>
<dbReference type="SUPFAM" id="SSF89095">
    <property type="entry name" value="GatB/YqeY motif"/>
    <property type="match status" value="1"/>
</dbReference>
<comment type="subcellular location">
    <subcellularLocation>
        <location evidence="8">Mitochondrion</location>
    </subcellularLocation>
</comment>
<evidence type="ECO:0000256" key="7">
    <source>
        <dbReference type="ARBA" id="ARBA00047913"/>
    </source>
</evidence>
<feature type="domain" description="Asn/Gln amidotransferase" evidence="9">
    <location>
        <begin position="335"/>
        <end position="492"/>
    </location>
</feature>
<dbReference type="PANTHER" id="PTHR11659:SF0">
    <property type="entry name" value="GLUTAMYL-TRNA(GLN) AMIDOTRANSFERASE SUBUNIT B, MITOCHONDRIAL"/>
    <property type="match status" value="1"/>
</dbReference>
<dbReference type="InterPro" id="IPR023168">
    <property type="entry name" value="GatB_Yqey_C_2"/>
</dbReference>
<dbReference type="Proteomes" id="UP001378960">
    <property type="component" value="Unassembled WGS sequence"/>
</dbReference>
<dbReference type="GO" id="GO:0005739">
    <property type="term" value="C:mitochondrion"/>
    <property type="evidence" value="ECO:0007669"/>
    <property type="project" value="UniProtKB-SubCell"/>
</dbReference>
<comment type="subunit">
    <text evidence="8">Subunit of the heterotrimeric GatFAB amidotransferase (AdT) complex, composed of A, B and F subunits.</text>
</comment>
<dbReference type="NCBIfam" id="NF004012">
    <property type="entry name" value="PRK05477.1-2"/>
    <property type="match status" value="1"/>
</dbReference>
<dbReference type="GO" id="GO:0032543">
    <property type="term" value="P:mitochondrial translation"/>
    <property type="evidence" value="ECO:0007669"/>
    <property type="project" value="UniProtKB-UniRule"/>
</dbReference>
<keyword evidence="4 8" id="KW-0067">ATP-binding</keyword>
<dbReference type="AlphaFoldDB" id="A0AAV5R8Z5"/>
<accession>A0AAV5R8Z5</accession>
<comment type="catalytic activity">
    <reaction evidence="7 8">
        <text>L-glutamyl-tRNA(Gln) + L-glutamine + ATP + H2O = L-glutaminyl-tRNA(Gln) + L-glutamate + ADP + phosphate + H(+)</text>
        <dbReference type="Rhea" id="RHEA:17521"/>
        <dbReference type="Rhea" id="RHEA-COMP:9681"/>
        <dbReference type="Rhea" id="RHEA-COMP:9684"/>
        <dbReference type="ChEBI" id="CHEBI:15377"/>
        <dbReference type="ChEBI" id="CHEBI:15378"/>
        <dbReference type="ChEBI" id="CHEBI:29985"/>
        <dbReference type="ChEBI" id="CHEBI:30616"/>
        <dbReference type="ChEBI" id="CHEBI:43474"/>
        <dbReference type="ChEBI" id="CHEBI:58359"/>
        <dbReference type="ChEBI" id="CHEBI:78520"/>
        <dbReference type="ChEBI" id="CHEBI:78521"/>
        <dbReference type="ChEBI" id="CHEBI:456216"/>
    </reaction>
</comment>
<dbReference type="GO" id="GO:0005524">
    <property type="term" value="F:ATP binding"/>
    <property type="evidence" value="ECO:0007669"/>
    <property type="project" value="UniProtKB-KW"/>
</dbReference>
<dbReference type="HAMAP" id="MF_00121">
    <property type="entry name" value="GatB"/>
    <property type="match status" value="1"/>
</dbReference>
<keyword evidence="3 8" id="KW-0547">Nucleotide-binding</keyword>